<evidence type="ECO:0000313" key="1">
    <source>
        <dbReference type="EMBL" id="KAG9393034.1"/>
    </source>
</evidence>
<sequence>MENLVHDLDALIADLAGNDGNLPVAERLRALKRKHQSVLVPDSTDMPQRRARPAARAITRRHPPEDIRRVTGVVVDDEGTRRTLTGRVVAVATCSAQAGHAVSTVEAAQRRTSNRPVTRQLLRGHLQGPHRADLAEREARFQTVIASVSGRVSNCFELPLQGMLSRLRTGQVFSAGDEAGDLMTRQSLLLLTDFVTDAVVGRALRSHFEIDSPADVALAEALLASDGVTSGCFSRSTVDVVVATLTRITPDLADRQPSYLRTLANQSLMRIIM</sequence>
<reference evidence="1" key="1">
    <citation type="submission" date="2021-05" db="EMBL/GenBank/DDBJ databases">
        <title>A free-living protist that lacks canonical eukaryotic 1 DNA replication and segregation systems.</title>
        <authorList>
            <person name="Salas-Leiva D.E."/>
            <person name="Tromer E.C."/>
            <person name="Curtis B.A."/>
            <person name="Jerlstrom-Hultqvist J."/>
            <person name="Kolisko M."/>
            <person name="Yi Z."/>
            <person name="Salas-Leiva J.S."/>
            <person name="Gallot-Lavallee L."/>
            <person name="Kops G.J.P.L."/>
            <person name="Archibald J.M."/>
            <person name="Simpson A.G.B."/>
            <person name="Roger A.J."/>
        </authorList>
    </citation>
    <scope>NUCLEOTIDE SEQUENCE</scope>
    <source>
        <strain evidence="1">BICM</strain>
    </source>
</reference>
<keyword evidence="2" id="KW-1185">Reference proteome</keyword>
<dbReference type="Proteomes" id="UP000717585">
    <property type="component" value="Unassembled WGS sequence"/>
</dbReference>
<comment type="caution">
    <text evidence="1">The sequence shown here is derived from an EMBL/GenBank/DDBJ whole genome shotgun (WGS) entry which is preliminary data.</text>
</comment>
<name>A0A8J6B2S7_9EUKA</name>
<protein>
    <submittedName>
        <fullName evidence="1">Uncharacterized protein</fullName>
    </submittedName>
</protein>
<dbReference type="EMBL" id="JAHDYR010000026">
    <property type="protein sequence ID" value="KAG9393034.1"/>
    <property type="molecule type" value="Genomic_DNA"/>
</dbReference>
<feature type="non-terminal residue" evidence="1">
    <location>
        <position position="1"/>
    </location>
</feature>
<accession>A0A8J6B2S7</accession>
<dbReference type="AlphaFoldDB" id="A0A8J6B2S7"/>
<evidence type="ECO:0000313" key="2">
    <source>
        <dbReference type="Proteomes" id="UP000717585"/>
    </source>
</evidence>
<organism evidence="1 2">
    <name type="scientific">Carpediemonas membranifera</name>
    <dbReference type="NCBI Taxonomy" id="201153"/>
    <lineage>
        <taxon>Eukaryota</taxon>
        <taxon>Metamonada</taxon>
        <taxon>Carpediemonas-like organisms</taxon>
        <taxon>Carpediemonas</taxon>
    </lineage>
</organism>
<gene>
    <name evidence="1" type="ORF">J8273_5620</name>
</gene>
<proteinExistence type="predicted"/>